<dbReference type="Pfam" id="PF20466">
    <property type="entry name" value="MmeI_TRD"/>
    <property type="match status" value="1"/>
</dbReference>
<keyword evidence="11" id="KW-1185">Reference proteome</keyword>
<sequence>MALSWIEIKDRALRFANEWKDEASEDAEAKSFWDGFFDVFGVTRRRLAQFEKAVERPGRSKGFVDLFWTGTLVVEHKSRGRSLDDAYKQAVDYFVGLKDHELPRYVLVSDFARFRLYDLEEKIATNEENSYHEIPLAELHQYVKEFGFMLGYEKRTYKEEDPVNIKAAQMMGSLHDKLKEVGYEGHTLEVYLVRFLFCLFADDTSIFDKGIFLDYLTQNTREDGFDLGQQMAMLFQVLNTPVDKRPRNLDDALAQFPYVNGKLFAENLMIPTFDRTMRQILLDCCGLDWGRISPAIFGSLFQSVMNPIERRNLGAHYTSEKNIFKVIKPLFLDELWREFRTVQSDRKKLTAFHGKLSSMRFLDPACGCGNFLIITYRELRLLEIEVIKVLQKGQQYVTVNALVLVDVDRFYGIEYEEFPAQIAQVAMWLMDHQMNMRISEEFGQYYVRLPLRKSATIVHGNALRTDWQSLLPEPKEGEVPTHYNFILGNPPFVGKHYQKSSQKADMLDVFKGIKSASDLDYVSAWFLKAAQYLHSYSESKIDVALVSTNSITQGEQVALLWPLLLKVYGVKINFAHRTFKWANEARGKAAVHCVIVGFSKTEKNTKLLYDYVTPTSEPLEQTVANINPYLAAGPNVVVEKRRTPFLGMPEMRCGNKPTDDGNLLLTDEAKDKLVAAEPASLPYIRPFIGSEEFINGNWRWCLWLEQVNPSELRKMPLVLSRLEKVKQFRLASTAEPTRKAASTPGRFFFVSQPKTEYILIPEVSSERRKYIPIGFMRPEVVSSNKNYLIAEPSLMLFGLLCSAMHMTWTKYTCGRLESRYQYSGSIVYNNFPWPLSPTDKQANNVEVAAQKVLDVRASFIGSSLADLYDPLTMPPALGKAHQDLDRAVDQCYRKQAFADETRRIEYLFELYEQYKAPLVTSLAEEVKKKKRTFM</sequence>
<evidence type="ECO:0000259" key="7">
    <source>
        <dbReference type="Pfam" id="PF20466"/>
    </source>
</evidence>
<feature type="domain" description="MmeI-like target recognition" evidence="7">
    <location>
        <begin position="633"/>
        <end position="834"/>
    </location>
</feature>
<dbReference type="InterPro" id="IPR029063">
    <property type="entry name" value="SAM-dependent_MTases_sf"/>
</dbReference>
<feature type="domain" description="MmeI-like C-terminal" evidence="8">
    <location>
        <begin position="839"/>
        <end position="918"/>
    </location>
</feature>
<proteinExistence type="predicted"/>
<evidence type="ECO:0000259" key="8">
    <source>
        <dbReference type="Pfam" id="PF20467"/>
    </source>
</evidence>
<dbReference type="PANTHER" id="PTHR33841:SF1">
    <property type="entry name" value="DNA METHYLTRANSFERASE A"/>
    <property type="match status" value="1"/>
</dbReference>
<evidence type="ECO:0000256" key="4">
    <source>
        <dbReference type="ARBA" id="ARBA00047942"/>
    </source>
</evidence>
<accession>A0A1T5HGH6</accession>
<keyword evidence="3" id="KW-0808">Transferase</keyword>
<dbReference type="OrthoDB" id="32195at2"/>
<dbReference type="InterPro" id="IPR046819">
    <property type="entry name" value="MmeI_hel"/>
</dbReference>
<dbReference type="AlphaFoldDB" id="A0A1T5HGH6"/>
<dbReference type="Pfam" id="PF20473">
    <property type="entry name" value="MmeI_Mtase"/>
    <property type="match status" value="1"/>
</dbReference>
<name>A0A1T5HGH6_9BACT</name>
<dbReference type="EC" id="2.1.1.72" evidence="1"/>
<feature type="domain" description="MmeI-like N-terminal" evidence="5">
    <location>
        <begin position="11"/>
        <end position="180"/>
    </location>
</feature>
<dbReference type="InterPro" id="IPR046816">
    <property type="entry name" value="MmeI_Mtase"/>
</dbReference>
<feature type="domain" description="MmeI-like DNA-methyltransferase" evidence="9">
    <location>
        <begin position="342"/>
        <end position="609"/>
    </location>
</feature>
<evidence type="ECO:0000259" key="5">
    <source>
        <dbReference type="Pfam" id="PF20464"/>
    </source>
</evidence>
<dbReference type="GO" id="GO:0009007">
    <property type="term" value="F:site-specific DNA-methyltransferase (adenine-specific) activity"/>
    <property type="evidence" value="ECO:0007669"/>
    <property type="project" value="UniProtKB-EC"/>
</dbReference>
<dbReference type="Pfam" id="PF20467">
    <property type="entry name" value="MmeI_C"/>
    <property type="match status" value="1"/>
</dbReference>
<evidence type="ECO:0000256" key="2">
    <source>
        <dbReference type="ARBA" id="ARBA00022603"/>
    </source>
</evidence>
<dbReference type="GO" id="GO:0032259">
    <property type="term" value="P:methylation"/>
    <property type="evidence" value="ECO:0007669"/>
    <property type="project" value="UniProtKB-KW"/>
</dbReference>
<dbReference type="RefSeq" id="WP_082217955.1">
    <property type="nucleotide sequence ID" value="NZ_FUZA01000014.1"/>
</dbReference>
<organism evidence="10 11">
    <name type="scientific">Dyadobacter psychrophilus</name>
    <dbReference type="NCBI Taxonomy" id="651661"/>
    <lineage>
        <taxon>Bacteria</taxon>
        <taxon>Pseudomonadati</taxon>
        <taxon>Bacteroidota</taxon>
        <taxon>Cytophagia</taxon>
        <taxon>Cytophagales</taxon>
        <taxon>Spirosomataceae</taxon>
        <taxon>Dyadobacter</taxon>
    </lineage>
</organism>
<gene>
    <name evidence="10" type="ORF">SAMN05660293_05536</name>
</gene>
<reference evidence="11" key="1">
    <citation type="submission" date="2017-02" db="EMBL/GenBank/DDBJ databases">
        <authorList>
            <person name="Varghese N."/>
            <person name="Submissions S."/>
        </authorList>
    </citation>
    <scope>NUCLEOTIDE SEQUENCE [LARGE SCALE GENOMIC DNA]</scope>
    <source>
        <strain evidence="11">DSM 22270</strain>
    </source>
</reference>
<feature type="domain" description="MmeI-like helicase spacer" evidence="6">
    <location>
        <begin position="186"/>
        <end position="264"/>
    </location>
</feature>
<evidence type="ECO:0000256" key="3">
    <source>
        <dbReference type="ARBA" id="ARBA00022679"/>
    </source>
</evidence>
<dbReference type="InterPro" id="IPR046820">
    <property type="entry name" value="MmeI_TRD"/>
</dbReference>
<keyword evidence="2" id="KW-0489">Methyltransferase</keyword>
<dbReference type="PRINTS" id="PR00507">
    <property type="entry name" value="N12N6MTFRASE"/>
</dbReference>
<dbReference type="Pfam" id="PF20464">
    <property type="entry name" value="MmeI_N"/>
    <property type="match status" value="1"/>
</dbReference>
<protein>
    <recommendedName>
        <fullName evidence="1">site-specific DNA-methyltransferase (adenine-specific)</fullName>
        <ecNumber evidence="1">2.1.1.72</ecNumber>
    </recommendedName>
</protein>
<comment type="catalytic activity">
    <reaction evidence="4">
        <text>a 2'-deoxyadenosine in DNA + S-adenosyl-L-methionine = an N(6)-methyl-2'-deoxyadenosine in DNA + S-adenosyl-L-homocysteine + H(+)</text>
        <dbReference type="Rhea" id="RHEA:15197"/>
        <dbReference type="Rhea" id="RHEA-COMP:12418"/>
        <dbReference type="Rhea" id="RHEA-COMP:12419"/>
        <dbReference type="ChEBI" id="CHEBI:15378"/>
        <dbReference type="ChEBI" id="CHEBI:57856"/>
        <dbReference type="ChEBI" id="CHEBI:59789"/>
        <dbReference type="ChEBI" id="CHEBI:90615"/>
        <dbReference type="ChEBI" id="CHEBI:90616"/>
        <dbReference type="EC" id="2.1.1.72"/>
    </reaction>
</comment>
<dbReference type="EMBL" id="FUZA01000014">
    <property type="protein sequence ID" value="SKC19744.1"/>
    <property type="molecule type" value="Genomic_DNA"/>
</dbReference>
<dbReference type="Proteomes" id="UP000190897">
    <property type="component" value="Unassembled WGS sequence"/>
</dbReference>
<dbReference type="Gene3D" id="3.40.50.150">
    <property type="entry name" value="Vaccinia Virus protein VP39"/>
    <property type="match status" value="1"/>
</dbReference>
<dbReference type="SUPFAM" id="SSF53335">
    <property type="entry name" value="S-adenosyl-L-methionine-dependent methyltransferases"/>
    <property type="match status" value="1"/>
</dbReference>
<evidence type="ECO:0000259" key="9">
    <source>
        <dbReference type="Pfam" id="PF20473"/>
    </source>
</evidence>
<dbReference type="InterPro" id="IPR046818">
    <property type="entry name" value="MmeI_C"/>
</dbReference>
<dbReference type="InterPro" id="IPR046817">
    <property type="entry name" value="MmeI_N"/>
</dbReference>
<evidence type="ECO:0000313" key="10">
    <source>
        <dbReference type="EMBL" id="SKC19744.1"/>
    </source>
</evidence>
<evidence type="ECO:0000259" key="6">
    <source>
        <dbReference type="Pfam" id="PF20465"/>
    </source>
</evidence>
<dbReference type="Pfam" id="PF20465">
    <property type="entry name" value="MmeI_hel"/>
    <property type="match status" value="1"/>
</dbReference>
<dbReference type="InterPro" id="IPR050953">
    <property type="entry name" value="N4_N6_ade-DNA_methylase"/>
</dbReference>
<dbReference type="STRING" id="651661.SAMN05660293_05536"/>
<evidence type="ECO:0000313" key="11">
    <source>
        <dbReference type="Proteomes" id="UP000190897"/>
    </source>
</evidence>
<evidence type="ECO:0000256" key="1">
    <source>
        <dbReference type="ARBA" id="ARBA00011900"/>
    </source>
</evidence>
<dbReference type="PANTHER" id="PTHR33841">
    <property type="entry name" value="DNA METHYLTRANSFERASE YEEA-RELATED"/>
    <property type="match status" value="1"/>
</dbReference>